<name>A0A6C0EJP4_9ZZZZ</name>
<dbReference type="AlphaFoldDB" id="A0A6C0EJP4"/>
<evidence type="ECO:0000313" key="1">
    <source>
        <dbReference type="EMBL" id="QHT28891.1"/>
    </source>
</evidence>
<dbReference type="EMBL" id="MN738865">
    <property type="protein sequence ID" value="QHT28891.1"/>
    <property type="molecule type" value="Genomic_DNA"/>
</dbReference>
<reference evidence="1" key="1">
    <citation type="journal article" date="2020" name="Nature">
        <title>Giant virus diversity and host interactions through global metagenomics.</title>
        <authorList>
            <person name="Schulz F."/>
            <person name="Roux S."/>
            <person name="Paez-Espino D."/>
            <person name="Jungbluth S."/>
            <person name="Walsh D.A."/>
            <person name="Denef V.J."/>
            <person name="McMahon K.D."/>
            <person name="Konstantinidis K.T."/>
            <person name="Eloe-Fadrosh E.A."/>
            <person name="Kyrpides N.C."/>
            <person name="Woyke T."/>
        </authorList>
    </citation>
    <scope>NUCLEOTIDE SEQUENCE</scope>
    <source>
        <strain evidence="1">GVMAG-M-3300001351-8</strain>
    </source>
</reference>
<protein>
    <submittedName>
        <fullName evidence="1">Uncharacterized protein</fullName>
    </submittedName>
</protein>
<sequence length="322" mass="37849">MDFIERANGSIIENKLNILFNLFLVLEGGRLSTLIEITNLPTNHAPVEYFNTITKLFPEFVYTVEHEIDGMPWRFFASLTKLDPKEKYGNHDLWVAAMLEFNCLGIPDPNNERYVLHYSIKSSESAHYVNFYSEICDTLENIKSKKLKFYRIARKLGWKMKEIIETIFPDNIWLLAVINKGSYNNNADWLKTHYNEFLEFVESMGLLYMDGIGIDKLFINYYNWIIFTLIRIEYDPFSIMYPLTNSESDTLTILDKTSFSGHSDPIEGFKTIVKSDFVKDKIKSLTPKQKTLFNKIKINLFKKYGDIVEFVRIKQLYNYDLK</sequence>
<proteinExistence type="predicted"/>
<organism evidence="1">
    <name type="scientific">viral metagenome</name>
    <dbReference type="NCBI Taxonomy" id="1070528"/>
    <lineage>
        <taxon>unclassified sequences</taxon>
        <taxon>metagenomes</taxon>
        <taxon>organismal metagenomes</taxon>
    </lineage>
</organism>
<accession>A0A6C0EJP4</accession>